<comment type="caution">
    <text evidence="1">The sequence shown here is derived from an EMBL/GenBank/DDBJ whole genome shotgun (WGS) entry which is preliminary data.</text>
</comment>
<gene>
    <name evidence="1" type="ORF">BpHYR1_027627</name>
</gene>
<organism evidence="1 2">
    <name type="scientific">Brachionus plicatilis</name>
    <name type="common">Marine rotifer</name>
    <name type="synonym">Brachionus muelleri</name>
    <dbReference type="NCBI Taxonomy" id="10195"/>
    <lineage>
        <taxon>Eukaryota</taxon>
        <taxon>Metazoa</taxon>
        <taxon>Spiralia</taxon>
        <taxon>Gnathifera</taxon>
        <taxon>Rotifera</taxon>
        <taxon>Eurotatoria</taxon>
        <taxon>Monogononta</taxon>
        <taxon>Pseudotrocha</taxon>
        <taxon>Ploima</taxon>
        <taxon>Brachionidae</taxon>
        <taxon>Brachionus</taxon>
    </lineage>
</organism>
<name>A0A3M7PGR7_BRAPC</name>
<proteinExistence type="predicted"/>
<reference evidence="1 2" key="1">
    <citation type="journal article" date="2018" name="Sci. Rep.">
        <title>Genomic signatures of local adaptation to the degree of environmental predictability in rotifers.</title>
        <authorList>
            <person name="Franch-Gras L."/>
            <person name="Hahn C."/>
            <person name="Garcia-Roger E.M."/>
            <person name="Carmona M.J."/>
            <person name="Serra M."/>
            <person name="Gomez A."/>
        </authorList>
    </citation>
    <scope>NUCLEOTIDE SEQUENCE [LARGE SCALE GENOMIC DNA]</scope>
    <source>
        <strain evidence="1">HYR1</strain>
    </source>
</reference>
<keyword evidence="2" id="KW-1185">Reference proteome</keyword>
<evidence type="ECO:0000313" key="1">
    <source>
        <dbReference type="EMBL" id="RMZ98301.1"/>
    </source>
</evidence>
<accession>A0A3M7PGR7</accession>
<sequence length="105" mass="12086">MYNANSYKTRLDSHVELGDVVILTFKNLKKSILAALNLMQMLNFLLNIGLAGKIVIDLEKQGSNLGRLRERGFNDIERSEVLRMEFLFIPIFSCQEHELIINSRC</sequence>
<dbReference type="Proteomes" id="UP000276133">
    <property type="component" value="Unassembled WGS sequence"/>
</dbReference>
<evidence type="ECO:0000313" key="2">
    <source>
        <dbReference type="Proteomes" id="UP000276133"/>
    </source>
</evidence>
<dbReference type="EMBL" id="REGN01010854">
    <property type="protein sequence ID" value="RMZ98301.1"/>
    <property type="molecule type" value="Genomic_DNA"/>
</dbReference>
<dbReference type="AlphaFoldDB" id="A0A3M7PGR7"/>
<protein>
    <submittedName>
        <fullName evidence="1">Uncharacterized protein</fullName>
    </submittedName>
</protein>